<accession>A0ABS4JCJ1</accession>
<name>A0ABS4JCJ1_9BACL</name>
<evidence type="ECO:0000313" key="2">
    <source>
        <dbReference type="EMBL" id="MBP1999449.1"/>
    </source>
</evidence>
<protein>
    <submittedName>
        <fullName evidence="2">Uncharacterized protein</fullName>
    </submittedName>
</protein>
<keyword evidence="1" id="KW-1133">Transmembrane helix</keyword>
<keyword evidence="1" id="KW-0472">Membrane</keyword>
<gene>
    <name evidence="2" type="ORF">J2Z69_000468</name>
</gene>
<proteinExistence type="predicted"/>
<evidence type="ECO:0000313" key="3">
    <source>
        <dbReference type="Proteomes" id="UP001519288"/>
    </source>
</evidence>
<sequence length="155" mass="18217">MGDQADRYIMIVLILGILFALYRGCMFWLRKPMSLRTHMSFELNEIIEDHPAVDLLIEAGYTVISGKLRVPLTFRMNHTRLNSRLFIDYVVTQGDEIYLVKTSRPRLHVEWTGIWLRKEWLPYLLLYPDCAGLIYIDAEHSEIKVITLDSDEIEE</sequence>
<comment type="caution">
    <text evidence="2">The sequence shown here is derived from an EMBL/GenBank/DDBJ whole genome shotgun (WGS) entry which is preliminary data.</text>
</comment>
<dbReference type="Proteomes" id="UP001519288">
    <property type="component" value="Unassembled WGS sequence"/>
</dbReference>
<keyword evidence="3" id="KW-1185">Reference proteome</keyword>
<organism evidence="2 3">
    <name type="scientific">Paenibacillus shirakamiensis</name>
    <dbReference type="NCBI Taxonomy" id="1265935"/>
    <lineage>
        <taxon>Bacteria</taxon>
        <taxon>Bacillati</taxon>
        <taxon>Bacillota</taxon>
        <taxon>Bacilli</taxon>
        <taxon>Bacillales</taxon>
        <taxon>Paenibacillaceae</taxon>
        <taxon>Paenibacillus</taxon>
    </lineage>
</organism>
<feature type="transmembrane region" description="Helical" evidence="1">
    <location>
        <begin position="6"/>
        <end position="29"/>
    </location>
</feature>
<dbReference type="EMBL" id="JAGGLD010000001">
    <property type="protein sequence ID" value="MBP1999449.1"/>
    <property type="molecule type" value="Genomic_DNA"/>
</dbReference>
<reference evidence="2 3" key="1">
    <citation type="submission" date="2021-03" db="EMBL/GenBank/DDBJ databases">
        <title>Genomic Encyclopedia of Type Strains, Phase IV (KMG-IV): sequencing the most valuable type-strain genomes for metagenomic binning, comparative biology and taxonomic classification.</title>
        <authorList>
            <person name="Goeker M."/>
        </authorList>
    </citation>
    <scope>NUCLEOTIDE SEQUENCE [LARGE SCALE GENOMIC DNA]</scope>
    <source>
        <strain evidence="2 3">DSM 26806</strain>
    </source>
</reference>
<keyword evidence="1" id="KW-0812">Transmembrane</keyword>
<evidence type="ECO:0000256" key="1">
    <source>
        <dbReference type="SAM" id="Phobius"/>
    </source>
</evidence>
<dbReference type="RefSeq" id="WP_209858783.1">
    <property type="nucleotide sequence ID" value="NZ_JAGGLD010000001.1"/>
</dbReference>